<evidence type="ECO:0000256" key="4">
    <source>
        <dbReference type="ARBA" id="ARBA00023163"/>
    </source>
</evidence>
<dbReference type="GO" id="GO:0003677">
    <property type="term" value="F:DNA binding"/>
    <property type="evidence" value="ECO:0007669"/>
    <property type="project" value="UniProtKB-KW"/>
</dbReference>
<keyword evidence="3 6" id="KW-0238">DNA-binding</keyword>
<keyword evidence="2" id="KW-0805">Transcription regulation</keyword>
<comment type="caution">
    <text evidence="6">The sequence shown here is derived from an EMBL/GenBank/DDBJ whole genome shotgun (WGS) entry which is preliminary data.</text>
</comment>
<dbReference type="Pfam" id="PF03466">
    <property type="entry name" value="LysR_substrate"/>
    <property type="match status" value="1"/>
</dbReference>
<dbReference type="PANTHER" id="PTHR30346">
    <property type="entry name" value="TRANSCRIPTIONAL DUAL REGULATOR HCAR-RELATED"/>
    <property type="match status" value="1"/>
</dbReference>
<dbReference type="Pfam" id="PF00126">
    <property type="entry name" value="HTH_1"/>
    <property type="match status" value="1"/>
</dbReference>
<evidence type="ECO:0000259" key="5">
    <source>
        <dbReference type="PROSITE" id="PS50931"/>
    </source>
</evidence>
<dbReference type="Proteomes" id="UP000276029">
    <property type="component" value="Unassembled WGS sequence"/>
</dbReference>
<accession>A0ABX9SXW5</accession>
<dbReference type="InterPro" id="IPR000847">
    <property type="entry name" value="LysR_HTH_N"/>
</dbReference>
<keyword evidence="4" id="KW-0804">Transcription</keyword>
<dbReference type="EMBL" id="RBWX01000008">
    <property type="protein sequence ID" value="RKS88725.1"/>
    <property type="molecule type" value="Genomic_DNA"/>
</dbReference>
<evidence type="ECO:0000256" key="1">
    <source>
        <dbReference type="ARBA" id="ARBA00009437"/>
    </source>
</evidence>
<organism evidence="6 7">
    <name type="scientific">Sphingosinicella microcystinivorans</name>
    <dbReference type="NCBI Taxonomy" id="335406"/>
    <lineage>
        <taxon>Bacteria</taxon>
        <taxon>Pseudomonadati</taxon>
        <taxon>Pseudomonadota</taxon>
        <taxon>Alphaproteobacteria</taxon>
        <taxon>Sphingomonadales</taxon>
        <taxon>Sphingosinicellaceae</taxon>
        <taxon>Sphingosinicella</taxon>
    </lineage>
</organism>
<dbReference type="InterPro" id="IPR005119">
    <property type="entry name" value="LysR_subst-bd"/>
</dbReference>
<dbReference type="InterPro" id="IPR036388">
    <property type="entry name" value="WH-like_DNA-bd_sf"/>
</dbReference>
<name>A0ABX9SXW5_SPHMI</name>
<evidence type="ECO:0000313" key="6">
    <source>
        <dbReference type="EMBL" id="RKS88725.1"/>
    </source>
</evidence>
<gene>
    <name evidence="6" type="ORF">DFR51_1932</name>
</gene>
<sequence length="324" mass="35513">MTTHKLGCILICMKTHQLRYFAAVAQFGGFAQAATKLNIARTSLERGVALLEDEIGTPLLVRKRAVGVELTVEGRLLLPKILEILDEMEELRSFFRNMGGLRGQLRIGCHEALASYFLPAILDRLSRDYPYLRVSLRECDIHETRELLASREVHAVLTFALDPHGTTGTAVSLRAVHPYAVVRAGHPLAGKVVVRQADLAAFPFVLFDSRYASDRILGYFDAAQPLPEVAMRSRSSNVIRSLVSSSDAFSILHIRPPGDLSPIGRPIRCIPLDAMGTGAAIAVAHSGNRGAERDIAVRGFIHIAREEILSARNQAYFVDAPPTA</sequence>
<dbReference type="InterPro" id="IPR036390">
    <property type="entry name" value="WH_DNA-bd_sf"/>
</dbReference>
<dbReference type="Gene3D" id="3.40.190.10">
    <property type="entry name" value="Periplasmic binding protein-like II"/>
    <property type="match status" value="2"/>
</dbReference>
<dbReference type="SUPFAM" id="SSF46785">
    <property type="entry name" value="Winged helix' DNA-binding domain"/>
    <property type="match status" value="1"/>
</dbReference>
<keyword evidence="7" id="KW-1185">Reference proteome</keyword>
<dbReference type="Gene3D" id="1.10.10.10">
    <property type="entry name" value="Winged helix-like DNA-binding domain superfamily/Winged helix DNA-binding domain"/>
    <property type="match status" value="1"/>
</dbReference>
<evidence type="ECO:0000313" key="7">
    <source>
        <dbReference type="Proteomes" id="UP000276029"/>
    </source>
</evidence>
<feature type="domain" description="HTH lysR-type" evidence="5">
    <location>
        <begin position="13"/>
        <end position="71"/>
    </location>
</feature>
<dbReference type="RefSeq" id="WP_121050320.1">
    <property type="nucleotide sequence ID" value="NZ_AP018711.1"/>
</dbReference>
<dbReference type="PANTHER" id="PTHR30346:SF0">
    <property type="entry name" value="HCA OPERON TRANSCRIPTIONAL ACTIVATOR HCAR"/>
    <property type="match status" value="1"/>
</dbReference>
<proteinExistence type="inferred from homology"/>
<evidence type="ECO:0000256" key="3">
    <source>
        <dbReference type="ARBA" id="ARBA00023125"/>
    </source>
</evidence>
<dbReference type="SUPFAM" id="SSF53850">
    <property type="entry name" value="Periplasmic binding protein-like II"/>
    <property type="match status" value="1"/>
</dbReference>
<reference evidence="6 7" key="1">
    <citation type="submission" date="2018-10" db="EMBL/GenBank/DDBJ databases">
        <title>Genomic Encyclopedia of Type Strains, Phase IV (KMG-IV): sequencing the most valuable type-strain genomes for metagenomic binning, comparative biology and taxonomic classification.</title>
        <authorList>
            <person name="Goeker M."/>
        </authorList>
    </citation>
    <scope>NUCLEOTIDE SEQUENCE [LARGE SCALE GENOMIC DNA]</scope>
    <source>
        <strain evidence="6 7">DSM 19791</strain>
    </source>
</reference>
<comment type="similarity">
    <text evidence="1">Belongs to the LysR transcriptional regulatory family.</text>
</comment>
<evidence type="ECO:0000256" key="2">
    <source>
        <dbReference type="ARBA" id="ARBA00023015"/>
    </source>
</evidence>
<protein>
    <submittedName>
        <fullName evidence="6">DNA-binding transcriptional LysR family regulator</fullName>
    </submittedName>
</protein>
<dbReference type="PROSITE" id="PS50931">
    <property type="entry name" value="HTH_LYSR"/>
    <property type="match status" value="1"/>
</dbReference>